<comment type="caution">
    <text evidence="14">The sequence shown here is derived from an EMBL/GenBank/DDBJ whole genome shotgun (WGS) entry which is preliminary data.</text>
</comment>
<evidence type="ECO:0000256" key="5">
    <source>
        <dbReference type="ARBA" id="ARBA00022741"/>
    </source>
</evidence>
<evidence type="ECO:0000256" key="3">
    <source>
        <dbReference type="ARBA" id="ARBA00022723"/>
    </source>
</evidence>
<keyword evidence="2 10" id="KW-0690">Ribosome biogenesis</keyword>
<dbReference type="GO" id="GO:0046872">
    <property type="term" value="F:metal ion binding"/>
    <property type="evidence" value="ECO:0007669"/>
    <property type="project" value="UniProtKB-KW"/>
</dbReference>
<gene>
    <name evidence="10" type="primary">rsgA</name>
    <name evidence="14" type="ORF">HNO88_002743</name>
</gene>
<organism evidence="14 15">
    <name type="scientific">Novosphingobium chloroacetimidivorans</name>
    <dbReference type="NCBI Taxonomy" id="1428314"/>
    <lineage>
        <taxon>Bacteria</taxon>
        <taxon>Pseudomonadati</taxon>
        <taxon>Pseudomonadota</taxon>
        <taxon>Alphaproteobacteria</taxon>
        <taxon>Sphingomonadales</taxon>
        <taxon>Sphingomonadaceae</taxon>
        <taxon>Novosphingobium</taxon>
    </lineage>
</organism>
<evidence type="ECO:0000256" key="2">
    <source>
        <dbReference type="ARBA" id="ARBA00022517"/>
    </source>
</evidence>
<dbReference type="EC" id="3.6.1.-" evidence="10"/>
<dbReference type="GO" id="GO:0019843">
    <property type="term" value="F:rRNA binding"/>
    <property type="evidence" value="ECO:0007669"/>
    <property type="project" value="UniProtKB-KW"/>
</dbReference>
<keyword evidence="9 10" id="KW-0342">GTP-binding</keyword>
<comment type="function">
    <text evidence="10">One of several proteins that assist in the late maturation steps of the functional core of the 30S ribosomal subunit. Helps release RbfA from mature subunits. May play a role in the assembly of ribosomal proteins into the subunit. Circularly permuted GTPase that catalyzes slow GTP hydrolysis, GTPase activity is stimulated by the 30S ribosomal subunit.</text>
</comment>
<dbReference type="Proteomes" id="UP000555448">
    <property type="component" value="Unassembled WGS sequence"/>
</dbReference>
<comment type="subunit">
    <text evidence="10">Monomer. Associates with 30S ribosomal subunit, binds 16S rRNA.</text>
</comment>
<dbReference type="PANTHER" id="PTHR32120">
    <property type="entry name" value="SMALL RIBOSOMAL SUBUNIT BIOGENESIS GTPASE RSGA"/>
    <property type="match status" value="1"/>
</dbReference>
<evidence type="ECO:0000256" key="7">
    <source>
        <dbReference type="ARBA" id="ARBA00022833"/>
    </source>
</evidence>
<keyword evidence="6 10" id="KW-0378">Hydrolase</keyword>
<proteinExistence type="inferred from homology"/>
<comment type="subcellular location">
    <subcellularLocation>
        <location evidence="10">Cytoplasm</location>
    </subcellularLocation>
</comment>
<dbReference type="AlphaFoldDB" id="A0A7W7NXF5"/>
<evidence type="ECO:0000259" key="13">
    <source>
        <dbReference type="PROSITE" id="PS51721"/>
    </source>
</evidence>
<evidence type="ECO:0000313" key="15">
    <source>
        <dbReference type="Proteomes" id="UP000555448"/>
    </source>
</evidence>
<keyword evidence="4 10" id="KW-0699">rRNA-binding</keyword>
<dbReference type="PROSITE" id="PS50936">
    <property type="entry name" value="ENGC_GTPASE"/>
    <property type="match status" value="1"/>
</dbReference>
<dbReference type="Gene3D" id="3.40.50.300">
    <property type="entry name" value="P-loop containing nucleotide triphosphate hydrolases"/>
    <property type="match status" value="1"/>
</dbReference>
<evidence type="ECO:0000256" key="4">
    <source>
        <dbReference type="ARBA" id="ARBA00022730"/>
    </source>
</evidence>
<feature type="binding site" evidence="10">
    <location>
        <begin position="146"/>
        <end position="149"/>
    </location>
    <ligand>
        <name>GTP</name>
        <dbReference type="ChEBI" id="CHEBI:37565"/>
    </ligand>
</feature>
<dbReference type="NCBIfam" id="TIGR00157">
    <property type="entry name" value="ribosome small subunit-dependent GTPase A"/>
    <property type="match status" value="1"/>
</dbReference>
<keyword evidence="8 10" id="KW-0694">RNA-binding</keyword>
<dbReference type="Pfam" id="PF03193">
    <property type="entry name" value="RsgA_GTPase"/>
    <property type="match status" value="1"/>
</dbReference>
<dbReference type="InterPro" id="IPR010914">
    <property type="entry name" value="RsgA_GTPase_dom"/>
</dbReference>
<feature type="binding site" evidence="10">
    <location>
        <position position="297"/>
    </location>
    <ligand>
        <name>Zn(2+)</name>
        <dbReference type="ChEBI" id="CHEBI:29105"/>
    </ligand>
</feature>
<evidence type="ECO:0000256" key="9">
    <source>
        <dbReference type="ARBA" id="ARBA00023134"/>
    </source>
</evidence>
<feature type="compositionally biased region" description="Basic residues" evidence="11">
    <location>
        <begin position="333"/>
        <end position="344"/>
    </location>
</feature>
<dbReference type="PROSITE" id="PS51721">
    <property type="entry name" value="G_CP"/>
    <property type="match status" value="1"/>
</dbReference>
<dbReference type="GO" id="GO:0005737">
    <property type="term" value="C:cytoplasm"/>
    <property type="evidence" value="ECO:0007669"/>
    <property type="project" value="UniProtKB-SubCell"/>
</dbReference>
<dbReference type="HAMAP" id="MF_01820">
    <property type="entry name" value="GTPase_RsgA"/>
    <property type="match status" value="1"/>
</dbReference>
<evidence type="ECO:0000256" key="11">
    <source>
        <dbReference type="SAM" id="MobiDB-lite"/>
    </source>
</evidence>
<dbReference type="GO" id="GO:0042274">
    <property type="term" value="P:ribosomal small subunit biogenesis"/>
    <property type="evidence" value="ECO:0007669"/>
    <property type="project" value="UniProtKB-UniRule"/>
</dbReference>
<evidence type="ECO:0000256" key="6">
    <source>
        <dbReference type="ARBA" id="ARBA00022801"/>
    </source>
</evidence>
<feature type="region of interest" description="Disordered" evidence="11">
    <location>
        <begin position="318"/>
        <end position="344"/>
    </location>
</feature>
<sequence length="344" mass="37272">MGSNLTLAQLGWKPFFDRQVSDVERHDCQPVRVMSVHRGRVSVSGEDFEDSISSSVPHPAGAEDRPTVGDWLLVDRDTRTLVRILERTSLFKRPAPGDDRRLQLIAANVDTLFIVTSCDQDFNVARIERYLVLTREVGVQPVVILTKADLSSSPDSLVETVGALQSGLRVELVNGRDPLSVAGLKRYCGPGDTVALVGSSGVGKSTLVNTLKGSDSIATQPVREDDGKGRHTTTVREMHRLGDGNGDGGGWLVDTPGMRELQMSEVASGVADVFEDVTSVSLACRFANCTHAGEPGCAIRSALDEGQLDPARVERWRKLAQEDQANSADAAARRSRSSKPKDRR</sequence>
<dbReference type="InterPro" id="IPR030378">
    <property type="entry name" value="G_CP_dom"/>
</dbReference>
<reference evidence="14 15" key="1">
    <citation type="submission" date="2020-08" db="EMBL/GenBank/DDBJ databases">
        <title>Functional genomics of gut bacteria from endangered species of beetles.</title>
        <authorList>
            <person name="Carlos-Shanley C."/>
        </authorList>
    </citation>
    <scope>NUCLEOTIDE SEQUENCE [LARGE SCALE GENOMIC DNA]</scope>
    <source>
        <strain evidence="14 15">S00245</strain>
    </source>
</reference>
<keyword evidence="7 10" id="KW-0862">Zinc</keyword>
<feature type="domain" description="EngC GTPase" evidence="12">
    <location>
        <begin position="107"/>
        <end position="259"/>
    </location>
</feature>
<dbReference type="GO" id="GO:0005525">
    <property type="term" value="F:GTP binding"/>
    <property type="evidence" value="ECO:0007669"/>
    <property type="project" value="UniProtKB-UniRule"/>
</dbReference>
<feature type="domain" description="CP-type G" evidence="13">
    <location>
        <begin position="99"/>
        <end position="261"/>
    </location>
</feature>
<keyword evidence="15" id="KW-1185">Reference proteome</keyword>
<dbReference type="InterPro" id="IPR027417">
    <property type="entry name" value="P-loop_NTPase"/>
</dbReference>
<dbReference type="RefSeq" id="WP_184246257.1">
    <property type="nucleotide sequence ID" value="NZ_JACHLR010000011.1"/>
</dbReference>
<dbReference type="PANTHER" id="PTHR32120:SF10">
    <property type="entry name" value="SMALL RIBOSOMAL SUBUNIT BIOGENESIS GTPASE RSGA"/>
    <property type="match status" value="1"/>
</dbReference>
<evidence type="ECO:0000256" key="8">
    <source>
        <dbReference type="ARBA" id="ARBA00022884"/>
    </source>
</evidence>
<dbReference type="CDD" id="cd01854">
    <property type="entry name" value="YjeQ_EngC"/>
    <property type="match status" value="1"/>
</dbReference>
<comment type="cofactor">
    <cofactor evidence="10">
        <name>Zn(2+)</name>
        <dbReference type="ChEBI" id="CHEBI:29105"/>
    </cofactor>
    <text evidence="10">Binds 1 zinc ion per subunit.</text>
</comment>
<feature type="binding site" evidence="10">
    <location>
        <position position="284"/>
    </location>
    <ligand>
        <name>Zn(2+)</name>
        <dbReference type="ChEBI" id="CHEBI:29105"/>
    </ligand>
</feature>
<feature type="binding site" evidence="10">
    <location>
        <begin position="198"/>
        <end position="206"/>
    </location>
    <ligand>
        <name>GTP</name>
        <dbReference type="ChEBI" id="CHEBI:37565"/>
    </ligand>
</feature>
<evidence type="ECO:0000313" key="14">
    <source>
        <dbReference type="EMBL" id="MBB4859414.1"/>
    </source>
</evidence>
<evidence type="ECO:0000256" key="10">
    <source>
        <dbReference type="HAMAP-Rule" id="MF_01820"/>
    </source>
</evidence>
<evidence type="ECO:0000256" key="1">
    <source>
        <dbReference type="ARBA" id="ARBA00022490"/>
    </source>
</evidence>
<name>A0A7W7NXF5_9SPHN</name>
<feature type="binding site" evidence="10">
    <location>
        <position position="291"/>
    </location>
    <ligand>
        <name>Zn(2+)</name>
        <dbReference type="ChEBI" id="CHEBI:29105"/>
    </ligand>
</feature>
<dbReference type="SUPFAM" id="SSF52540">
    <property type="entry name" value="P-loop containing nucleoside triphosphate hydrolases"/>
    <property type="match status" value="1"/>
</dbReference>
<dbReference type="InterPro" id="IPR004881">
    <property type="entry name" value="Ribosome_biogen_GTPase_RsgA"/>
</dbReference>
<accession>A0A7W7NXF5</accession>
<evidence type="ECO:0000259" key="12">
    <source>
        <dbReference type="PROSITE" id="PS50936"/>
    </source>
</evidence>
<protein>
    <recommendedName>
        <fullName evidence="10">Small ribosomal subunit biogenesis GTPase RsgA</fullName>
        <ecNumber evidence="10">3.6.1.-</ecNumber>
    </recommendedName>
</protein>
<dbReference type="Gene3D" id="1.10.40.50">
    <property type="entry name" value="Probable gtpase engc, domain 3"/>
    <property type="match status" value="1"/>
</dbReference>
<keyword evidence="5 10" id="KW-0547">Nucleotide-binding</keyword>
<dbReference type="EMBL" id="JACHLR010000011">
    <property type="protein sequence ID" value="MBB4859414.1"/>
    <property type="molecule type" value="Genomic_DNA"/>
</dbReference>
<comment type="similarity">
    <text evidence="10">Belongs to the TRAFAC class YlqF/YawG GTPase family. RsgA subfamily.</text>
</comment>
<keyword evidence="3 10" id="KW-0479">Metal-binding</keyword>
<keyword evidence="1 10" id="KW-0963">Cytoplasm</keyword>
<feature type="binding site" evidence="10">
    <location>
        <position position="289"/>
    </location>
    <ligand>
        <name>Zn(2+)</name>
        <dbReference type="ChEBI" id="CHEBI:29105"/>
    </ligand>
</feature>
<dbReference type="GO" id="GO:0003924">
    <property type="term" value="F:GTPase activity"/>
    <property type="evidence" value="ECO:0007669"/>
    <property type="project" value="UniProtKB-UniRule"/>
</dbReference>